<protein>
    <recommendedName>
        <fullName evidence="3">Phage structural protein</fullName>
    </recommendedName>
</protein>
<evidence type="ECO:0000313" key="1">
    <source>
        <dbReference type="EMBL" id="TKI66121.1"/>
    </source>
</evidence>
<dbReference type="RefSeq" id="WP_025220131.1">
    <property type="nucleotide sequence ID" value="NZ_CP006837.1"/>
</dbReference>
<organism evidence="1 2">
    <name type="scientific">Lysinibacillus varians</name>
    <dbReference type="NCBI Taxonomy" id="1145276"/>
    <lineage>
        <taxon>Bacteria</taxon>
        <taxon>Bacillati</taxon>
        <taxon>Bacillota</taxon>
        <taxon>Bacilli</taxon>
        <taxon>Bacillales</taxon>
        <taxon>Bacillaceae</taxon>
        <taxon>Lysinibacillus</taxon>
    </lineage>
</organism>
<evidence type="ECO:0000313" key="2">
    <source>
        <dbReference type="Proteomes" id="UP000308539"/>
    </source>
</evidence>
<evidence type="ECO:0008006" key="3">
    <source>
        <dbReference type="Google" id="ProtNLM"/>
    </source>
</evidence>
<sequence length="299" mass="34390">MMKFGMFNSINGDRRYKAEDFAQYFATFIGNGIFVKPSDCLQIRANGDSMSVIVRPGKAWVNGYYLINDEDYNLALSAGDTTLNRIDRIVIRLDFIQRKMSVEVKKGVLSASPVAPTLKRDADAYELALADVYIAKGALTINQAAITDTRLNNNLCGLMHNPIYQVDTTSIFNQYQQWFDDYSVTKAAEFLQWQNKVTSELEAWIDAQEKDFEAWRQAEEALYYTWLEGRKNNFDEWFATVKDILNTTADGNLLNKFNDHEDASMPHKYLDSKDNKLYKYGLQRNPLLNCVAFIYEEDV</sequence>
<proteinExistence type="predicted"/>
<reference evidence="1 2" key="1">
    <citation type="submission" date="2019-04" db="EMBL/GenBank/DDBJ databases">
        <title>Lysinibacillus genome sequencing.</title>
        <authorList>
            <person name="Dunlap C."/>
        </authorList>
    </citation>
    <scope>NUCLEOTIDE SEQUENCE [LARGE SCALE GENOMIC DNA]</scope>
    <source>
        <strain evidence="1 2">NBRC 109424</strain>
    </source>
</reference>
<dbReference type="EMBL" id="SZPV01000013">
    <property type="protein sequence ID" value="TKI66121.1"/>
    <property type="molecule type" value="Genomic_DNA"/>
</dbReference>
<accession>A0ABY2TDP2</accession>
<name>A0ABY2TDP2_9BACI</name>
<dbReference type="Proteomes" id="UP000308539">
    <property type="component" value="Unassembled WGS sequence"/>
</dbReference>
<comment type="caution">
    <text evidence="1">The sequence shown here is derived from an EMBL/GenBank/DDBJ whole genome shotgun (WGS) entry which is preliminary data.</text>
</comment>
<keyword evidence="2" id="KW-1185">Reference proteome</keyword>
<gene>
    <name evidence="1" type="ORF">FC752_06025</name>
</gene>